<dbReference type="Proteomes" id="UP000548326">
    <property type="component" value="Unassembled WGS sequence"/>
</dbReference>
<dbReference type="RefSeq" id="WP_221275931.1">
    <property type="nucleotide sequence ID" value="NZ_JACHCA010000002.1"/>
</dbReference>
<evidence type="ECO:0000259" key="3">
    <source>
        <dbReference type="Pfam" id="PF16344"/>
    </source>
</evidence>
<feature type="domain" description="Protein FecR C-terminal" evidence="3">
    <location>
        <begin position="286"/>
        <end position="354"/>
    </location>
</feature>
<dbReference type="Gene3D" id="2.60.120.1440">
    <property type="match status" value="1"/>
</dbReference>
<dbReference type="Pfam" id="PF04773">
    <property type="entry name" value="FecR"/>
    <property type="match status" value="1"/>
</dbReference>
<evidence type="ECO:0000313" key="5">
    <source>
        <dbReference type="Proteomes" id="UP000548326"/>
    </source>
</evidence>
<dbReference type="AlphaFoldDB" id="A0A841JD63"/>
<sequence>MTSYTNYEVEDFLHDDFFIDWVLKNQPARQVFWEQWLVENPDRKIVVDQARAIILSIRVNPLKEELTNAELSAMVTNIRQQTLEQDEPNVFRPRFYQTGWFRVAATIVLVTGAAFLFFKKYNHQALPASQVAQADSFLQVVNHTPNSKLVQMSDGSLAVLKPGSGLRYLRSFHDKREVFLDGEAFFEVHKNPQMPFQVHSHDMVVRVLGTSFTVKSTQNNQSFKVVVNTGRVLVYNQKTPTKAGKHQNEIILTPNQQVTYTEKELSFKKETLAVPLKLSKEIAKKDFTFDNAPLSAIIDRINKDYDVNVEYDKTKLGNIGLTMSIYDRPLDEKVKLICKAINATCQFTDGRIIINSQNLNPIPTN</sequence>
<dbReference type="PIRSF" id="PIRSF018266">
    <property type="entry name" value="FecR"/>
    <property type="match status" value="1"/>
</dbReference>
<keyword evidence="1" id="KW-0812">Transmembrane</keyword>
<dbReference type="EMBL" id="JACHCA010000002">
    <property type="protein sequence ID" value="MBB6126538.1"/>
    <property type="molecule type" value="Genomic_DNA"/>
</dbReference>
<protein>
    <submittedName>
        <fullName evidence="4">Ferric-dicitrate binding protein FerR (Iron transport regulator)</fullName>
    </submittedName>
</protein>
<evidence type="ECO:0000259" key="2">
    <source>
        <dbReference type="Pfam" id="PF04773"/>
    </source>
</evidence>
<feature type="transmembrane region" description="Helical" evidence="1">
    <location>
        <begin position="99"/>
        <end position="118"/>
    </location>
</feature>
<keyword evidence="1" id="KW-1133">Transmembrane helix</keyword>
<reference evidence="4 5" key="1">
    <citation type="submission" date="2020-08" db="EMBL/GenBank/DDBJ databases">
        <title>Genomic Encyclopedia of Type Strains, Phase IV (KMG-V): Genome sequencing to study the core and pangenomes of soil and plant-associated prokaryotes.</title>
        <authorList>
            <person name="Whitman W."/>
        </authorList>
    </citation>
    <scope>NUCLEOTIDE SEQUENCE [LARGE SCALE GENOMIC DNA]</scope>
    <source>
        <strain evidence="4 5">MP601</strain>
    </source>
</reference>
<dbReference type="GO" id="GO:0016989">
    <property type="term" value="F:sigma factor antagonist activity"/>
    <property type="evidence" value="ECO:0007669"/>
    <property type="project" value="TreeGrafter"/>
</dbReference>
<dbReference type="Gene3D" id="3.55.50.30">
    <property type="match status" value="1"/>
</dbReference>
<evidence type="ECO:0000313" key="4">
    <source>
        <dbReference type="EMBL" id="MBB6126538.1"/>
    </source>
</evidence>
<comment type="caution">
    <text evidence="4">The sequence shown here is derived from an EMBL/GenBank/DDBJ whole genome shotgun (WGS) entry which is preliminary data.</text>
</comment>
<proteinExistence type="predicted"/>
<keyword evidence="1" id="KW-0472">Membrane</keyword>
<evidence type="ECO:0000256" key="1">
    <source>
        <dbReference type="SAM" id="Phobius"/>
    </source>
</evidence>
<accession>A0A841JD63</accession>
<name>A0A841JD63_9SPHI</name>
<dbReference type="Pfam" id="PF16344">
    <property type="entry name" value="FecR_C"/>
    <property type="match status" value="1"/>
</dbReference>
<dbReference type="InterPro" id="IPR006860">
    <property type="entry name" value="FecR"/>
</dbReference>
<dbReference type="PANTHER" id="PTHR30273">
    <property type="entry name" value="PERIPLASMIC SIGNAL SENSOR AND SIGMA FACTOR ACTIVATOR FECR-RELATED"/>
    <property type="match status" value="1"/>
</dbReference>
<feature type="domain" description="FecR protein" evidence="2">
    <location>
        <begin position="148"/>
        <end position="232"/>
    </location>
</feature>
<gene>
    <name evidence="4" type="ORF">HDF22_000643</name>
</gene>
<dbReference type="InterPro" id="IPR032508">
    <property type="entry name" value="FecR_C"/>
</dbReference>
<dbReference type="PANTHER" id="PTHR30273:SF2">
    <property type="entry name" value="PROTEIN FECR"/>
    <property type="match status" value="1"/>
</dbReference>
<organism evidence="4 5">
    <name type="scientific">Mucilaginibacter lappiensis</name>
    <dbReference type="NCBI Taxonomy" id="354630"/>
    <lineage>
        <taxon>Bacteria</taxon>
        <taxon>Pseudomonadati</taxon>
        <taxon>Bacteroidota</taxon>
        <taxon>Sphingobacteriia</taxon>
        <taxon>Sphingobacteriales</taxon>
        <taxon>Sphingobacteriaceae</taxon>
        <taxon>Mucilaginibacter</taxon>
    </lineage>
</organism>
<dbReference type="InterPro" id="IPR012373">
    <property type="entry name" value="Ferrdict_sens_TM"/>
</dbReference>